<feature type="transmembrane region" description="Helical" evidence="5">
    <location>
        <begin position="202"/>
        <end position="218"/>
    </location>
</feature>
<proteinExistence type="predicted"/>
<dbReference type="HOGENOM" id="CLU_094526_0_0_9"/>
<protein>
    <submittedName>
        <fullName evidence="6">Sporulation protein YtaF</fullName>
    </submittedName>
</protein>
<evidence type="ECO:0000313" key="6">
    <source>
        <dbReference type="EMBL" id="AEG61102.1"/>
    </source>
</evidence>
<dbReference type="KEGG" id="dru:Desru_2888"/>
<keyword evidence="7" id="KW-1185">Reference proteome</keyword>
<dbReference type="Pfam" id="PF02659">
    <property type="entry name" value="Mntp"/>
    <property type="match status" value="1"/>
</dbReference>
<dbReference type="NCBIfam" id="TIGR02840">
    <property type="entry name" value="spore_YtaF"/>
    <property type="match status" value="1"/>
</dbReference>
<dbReference type="EMBL" id="CP002780">
    <property type="protein sequence ID" value="AEG61102.1"/>
    <property type="molecule type" value="Genomic_DNA"/>
</dbReference>
<feature type="transmembrane region" description="Helical" evidence="5">
    <location>
        <begin position="170"/>
        <end position="190"/>
    </location>
</feature>
<keyword evidence="4 5" id="KW-0472">Membrane</keyword>
<evidence type="ECO:0000256" key="2">
    <source>
        <dbReference type="ARBA" id="ARBA00022692"/>
    </source>
</evidence>
<dbReference type="AlphaFoldDB" id="F6DSL2"/>
<feature type="transmembrane region" description="Helical" evidence="5">
    <location>
        <begin position="69"/>
        <end position="88"/>
    </location>
</feature>
<dbReference type="InterPro" id="IPR003810">
    <property type="entry name" value="Mntp/YtaF"/>
</dbReference>
<dbReference type="Proteomes" id="UP000009234">
    <property type="component" value="Chromosome"/>
</dbReference>
<reference evidence="7" key="1">
    <citation type="submission" date="2011-05" db="EMBL/GenBank/DDBJ databases">
        <title>Complete sequence of Desulfotomaculum ruminis DSM 2154.</title>
        <authorList>
            <person name="Lucas S."/>
            <person name="Copeland A."/>
            <person name="Lapidus A."/>
            <person name="Cheng J.-F."/>
            <person name="Goodwin L."/>
            <person name="Pitluck S."/>
            <person name="Lu M."/>
            <person name="Detter J.C."/>
            <person name="Han C."/>
            <person name="Tapia R."/>
            <person name="Land M."/>
            <person name="Hauser L."/>
            <person name="Kyrpides N."/>
            <person name="Ivanova N."/>
            <person name="Mikhailova N."/>
            <person name="Pagani I."/>
            <person name="Stams A.J.M."/>
            <person name="Plugge C.M."/>
            <person name="Muyzer G."/>
            <person name="Kuever J."/>
            <person name="Parshina S.N."/>
            <person name="Ivanova A.E."/>
            <person name="Nazina T.N."/>
            <person name="Brambilla E."/>
            <person name="Spring S."/>
            <person name="Klenk H.-P."/>
            <person name="Woyke T."/>
        </authorList>
    </citation>
    <scope>NUCLEOTIDE SEQUENCE [LARGE SCALE GENOMIC DNA]</scope>
    <source>
        <strain evidence="7">ATCC 23193 / DSM 2154 / NCIB 8452 / DL</strain>
    </source>
</reference>
<organism evidence="6 7">
    <name type="scientific">Desulforamulus ruminis (strain ATCC 23193 / DSM 2154 / NCIMB 8452 / DL)</name>
    <name type="common">Desulfotomaculum ruminis</name>
    <dbReference type="NCBI Taxonomy" id="696281"/>
    <lineage>
        <taxon>Bacteria</taxon>
        <taxon>Bacillati</taxon>
        <taxon>Bacillota</taxon>
        <taxon>Clostridia</taxon>
        <taxon>Eubacteriales</taxon>
        <taxon>Peptococcaceae</taxon>
        <taxon>Desulforamulus</taxon>
    </lineage>
</organism>
<accession>F6DSL2</accession>
<dbReference type="STRING" id="696281.Desru_2888"/>
<sequence length="219" mass="23304">MNILGIILISLALNLDALGVGFSYGIRKIKLPLLSMIFICLISIASLGLSMLAGCAINHYLSAAIAKHMGGGILVFMGAWAIFQYFHSKTLMPVRDIAESHTTTVPDITTLFQLRLFGILIQVLKDPQVADADQSGTISIQESLLLGMALALDSIGAGVAISLLGYNILTMALCVGACQFIFTYCGTLAGAKLSKTSMGRQMALLPGFILVIIGISRFF</sequence>
<dbReference type="PANTHER" id="PTHR35529">
    <property type="entry name" value="MANGANESE EFFLUX PUMP MNTP-RELATED"/>
    <property type="match status" value="1"/>
</dbReference>
<keyword evidence="2 5" id="KW-0812">Transmembrane</keyword>
<dbReference type="InterPro" id="IPR014205">
    <property type="entry name" value="Spore_YtaF"/>
</dbReference>
<dbReference type="OrthoDB" id="1679205at2"/>
<dbReference type="PANTHER" id="PTHR35529:SF2">
    <property type="entry name" value="SPORULATION PROTEIN YTAF-RELATED"/>
    <property type="match status" value="1"/>
</dbReference>
<evidence type="ECO:0000256" key="3">
    <source>
        <dbReference type="ARBA" id="ARBA00022989"/>
    </source>
</evidence>
<dbReference type="eggNOG" id="COG1971">
    <property type="taxonomic scope" value="Bacteria"/>
</dbReference>
<keyword evidence="1" id="KW-1003">Cell membrane</keyword>
<gene>
    <name evidence="6" type="ordered locus">Desru_2888</name>
</gene>
<evidence type="ECO:0000313" key="7">
    <source>
        <dbReference type="Proteomes" id="UP000009234"/>
    </source>
</evidence>
<keyword evidence="3 5" id="KW-1133">Transmembrane helix</keyword>
<evidence type="ECO:0000256" key="4">
    <source>
        <dbReference type="ARBA" id="ARBA00023136"/>
    </source>
</evidence>
<evidence type="ECO:0000256" key="1">
    <source>
        <dbReference type="ARBA" id="ARBA00022475"/>
    </source>
</evidence>
<dbReference type="RefSeq" id="WP_013842854.1">
    <property type="nucleotide sequence ID" value="NC_015589.1"/>
</dbReference>
<feature type="transmembrane region" description="Helical" evidence="5">
    <location>
        <begin position="33"/>
        <end position="57"/>
    </location>
</feature>
<name>F6DSL2_DESRL</name>
<evidence type="ECO:0000256" key="5">
    <source>
        <dbReference type="SAM" id="Phobius"/>
    </source>
</evidence>
<reference evidence="6 7" key="2">
    <citation type="journal article" date="2012" name="Stand. Genomic Sci.">
        <title>Complete genome sequence of the sulfate-reducing firmicute Desulfotomaculum ruminis type strain (DL(T)).</title>
        <authorList>
            <person name="Spring S."/>
            <person name="Visser M."/>
            <person name="Lu M."/>
            <person name="Copeland A."/>
            <person name="Lapidus A."/>
            <person name="Lucas S."/>
            <person name="Cheng J.F."/>
            <person name="Han C."/>
            <person name="Tapia R."/>
            <person name="Goodwin L.A."/>
            <person name="Pitluck S."/>
            <person name="Ivanova N."/>
            <person name="Land M."/>
            <person name="Hauser L."/>
            <person name="Larimer F."/>
            <person name="Rohde M."/>
            <person name="Goker M."/>
            <person name="Detter J.C."/>
            <person name="Kyrpides N.C."/>
            <person name="Woyke T."/>
            <person name="Schaap P.J."/>
            <person name="Plugge C.M."/>
            <person name="Muyzer G."/>
            <person name="Kuever J."/>
            <person name="Pereira I.A."/>
            <person name="Parshina S.N."/>
            <person name="Bernier-Latmani R."/>
            <person name="Stams A.J."/>
            <person name="Klenk H.P."/>
        </authorList>
    </citation>
    <scope>NUCLEOTIDE SEQUENCE [LARGE SCALE GENOMIC DNA]</scope>
    <source>
        <strain evidence="7">ATCC 23193 / DSM 2154 / NCIB 8452 / DL</strain>
    </source>
</reference>